<dbReference type="FunFam" id="3.30.70.330:FF:000134">
    <property type="entry name" value="Nuclear and cytoplasmic polyadenylated rna-binding pub1"/>
    <property type="match status" value="1"/>
</dbReference>
<feature type="domain" description="RRM" evidence="3">
    <location>
        <begin position="298"/>
        <end position="370"/>
    </location>
</feature>
<feature type="compositionally biased region" description="Polar residues" evidence="2">
    <location>
        <begin position="37"/>
        <end position="49"/>
    </location>
</feature>
<feature type="compositionally biased region" description="Low complexity" evidence="2">
    <location>
        <begin position="424"/>
        <end position="440"/>
    </location>
</feature>
<keyword evidence="1" id="KW-0694">RNA-binding</keyword>
<dbReference type="FunFam" id="3.30.70.330:FF:000117">
    <property type="entry name" value="Nuclear and cytoplasmic polyadenylated RNA-binding protein"/>
    <property type="match status" value="1"/>
</dbReference>
<dbReference type="InterPro" id="IPR012677">
    <property type="entry name" value="Nucleotide-bd_a/b_plait_sf"/>
</dbReference>
<dbReference type="SMART" id="SM00360">
    <property type="entry name" value="RRM"/>
    <property type="match status" value="3"/>
</dbReference>
<proteinExistence type="predicted"/>
<evidence type="ECO:0000313" key="4">
    <source>
        <dbReference type="EMBL" id="TKA29204.1"/>
    </source>
</evidence>
<dbReference type="OrthoDB" id="8093034at2759"/>
<dbReference type="Proteomes" id="UP000308549">
    <property type="component" value="Unassembled WGS sequence"/>
</dbReference>
<dbReference type="CDD" id="cd12619">
    <property type="entry name" value="RRM2_PUB1"/>
    <property type="match status" value="1"/>
</dbReference>
<dbReference type="EMBL" id="NAJL01000015">
    <property type="protein sequence ID" value="TKA29204.1"/>
    <property type="molecule type" value="Genomic_DNA"/>
</dbReference>
<evidence type="ECO:0000259" key="3">
    <source>
        <dbReference type="PROSITE" id="PS50102"/>
    </source>
</evidence>
<dbReference type="SUPFAM" id="SSF54928">
    <property type="entry name" value="RNA-binding domain, RBD"/>
    <property type="match status" value="3"/>
</dbReference>
<comment type="caution">
    <text evidence="4">The sequence shown here is derived from an EMBL/GenBank/DDBJ whole genome shotgun (WGS) entry which is preliminary data.</text>
</comment>
<dbReference type="GO" id="GO:0003723">
    <property type="term" value="F:RNA binding"/>
    <property type="evidence" value="ECO:0007669"/>
    <property type="project" value="UniProtKB-UniRule"/>
</dbReference>
<dbReference type="CDD" id="cd12614">
    <property type="entry name" value="RRM1_PUB1"/>
    <property type="match status" value="1"/>
</dbReference>
<dbReference type="PANTHER" id="PTHR48038">
    <property type="entry name" value="RIBONUCLEOPROTEIN RB97D"/>
    <property type="match status" value="1"/>
</dbReference>
<dbReference type="SMART" id="SM00361">
    <property type="entry name" value="RRM_1"/>
    <property type="match status" value="3"/>
</dbReference>
<keyword evidence="5" id="KW-1185">Reference proteome</keyword>
<feature type="domain" description="RRM" evidence="3">
    <location>
        <begin position="80"/>
        <end position="159"/>
    </location>
</feature>
<feature type="region of interest" description="Disordered" evidence="2">
    <location>
        <begin position="368"/>
        <end position="486"/>
    </location>
</feature>
<dbReference type="FunFam" id="3.30.70.330:FF:000224">
    <property type="entry name" value="Nuclear and cytoplasmic polyadenylated RNA-binding protein"/>
    <property type="match status" value="1"/>
</dbReference>
<dbReference type="AlphaFoldDB" id="A0A4U0U336"/>
<dbReference type="InterPro" id="IPR000504">
    <property type="entry name" value="RRM_dom"/>
</dbReference>
<sequence>MADPSANPASLPQMPPTSSVYENGGQGHMPPPGQPPLNIQTNNLSQLINNMGPDNGLAGILSPSSPGSNVRRAAPEPNKRALYVGGLDPRVTEDVLKQIFETTGHVQSVKIIPDKNFQSKGYNYGFVEYDDPQSAERAMQTLNGRRVHQQEIRVNWAYQSNTQSKEDTSNHFHIFVGDLSNEVNDEVLLQAFSAFGSVSEARVMWDMKTGRSRGYGFVAFRDRGEAEKALSSMDGEWLGSRAIRCNWANQKGQPSFTQQQAMASMGITPTTPYGHHTFPTQGAQSYEMVAQQTPQWQTTCYVGNLTPYTTQNDLVPLFQNFGYVTETRFHSDRGFAFVKMDSHENAASAICQLSGYQVNGRPLKCSWGKDRPPTGQFDGYSPAQAPQSAYPPTPQAFFPQYGQPNPMSPQAPTPISQFAPQPPQSGGWQPQHMTPQSMHPSPGPWPPQMPPQSAGGFGGAQTPGGYGMPPQPQSAPFGRGFGGYQG</sequence>
<reference evidence="4 5" key="1">
    <citation type="submission" date="2017-03" db="EMBL/GenBank/DDBJ databases">
        <title>Genomes of endolithic fungi from Antarctica.</title>
        <authorList>
            <person name="Coleine C."/>
            <person name="Masonjones S."/>
            <person name="Stajich J.E."/>
        </authorList>
    </citation>
    <scope>NUCLEOTIDE SEQUENCE [LARGE SCALE GENOMIC DNA]</scope>
    <source>
        <strain evidence="4 5">CCFEE 6315</strain>
    </source>
</reference>
<dbReference type="PANTHER" id="PTHR48038:SF1">
    <property type="entry name" value="RIBONUCLEOPROTEIN RB97D"/>
    <property type="match status" value="1"/>
</dbReference>
<evidence type="ECO:0000256" key="1">
    <source>
        <dbReference type="PROSITE-ProRule" id="PRU00176"/>
    </source>
</evidence>
<gene>
    <name evidence="4" type="ORF">B0A50_03714</name>
</gene>
<accession>A0A4U0U336</accession>
<protein>
    <recommendedName>
        <fullName evidence="3">RRM domain-containing protein</fullName>
    </recommendedName>
</protein>
<dbReference type="Gene3D" id="3.30.70.330">
    <property type="match status" value="3"/>
</dbReference>
<feature type="compositionally biased region" description="Gly residues" evidence="2">
    <location>
        <begin position="455"/>
        <end position="467"/>
    </location>
</feature>
<dbReference type="Pfam" id="PF00076">
    <property type="entry name" value="RRM_1"/>
    <property type="match status" value="3"/>
</dbReference>
<feature type="compositionally biased region" description="Pro residues" evidence="2">
    <location>
        <begin position="441"/>
        <end position="450"/>
    </location>
</feature>
<dbReference type="PROSITE" id="PS50102">
    <property type="entry name" value="RRM"/>
    <property type="match status" value="3"/>
</dbReference>
<organism evidence="4 5">
    <name type="scientific">Salinomyces thailandicus</name>
    <dbReference type="NCBI Taxonomy" id="706561"/>
    <lineage>
        <taxon>Eukaryota</taxon>
        <taxon>Fungi</taxon>
        <taxon>Dikarya</taxon>
        <taxon>Ascomycota</taxon>
        <taxon>Pezizomycotina</taxon>
        <taxon>Dothideomycetes</taxon>
        <taxon>Dothideomycetidae</taxon>
        <taxon>Mycosphaerellales</taxon>
        <taxon>Teratosphaeriaceae</taxon>
        <taxon>Salinomyces</taxon>
    </lineage>
</organism>
<feature type="domain" description="RRM" evidence="3">
    <location>
        <begin position="172"/>
        <end position="250"/>
    </location>
</feature>
<feature type="region of interest" description="Disordered" evidence="2">
    <location>
        <begin position="1"/>
        <end position="76"/>
    </location>
</feature>
<name>A0A4U0U336_9PEZI</name>
<dbReference type="InterPro" id="IPR003954">
    <property type="entry name" value="RRM_euk-type"/>
</dbReference>
<evidence type="ECO:0000256" key="2">
    <source>
        <dbReference type="SAM" id="MobiDB-lite"/>
    </source>
</evidence>
<evidence type="ECO:0000313" key="5">
    <source>
        <dbReference type="Proteomes" id="UP000308549"/>
    </source>
</evidence>
<dbReference type="InterPro" id="IPR035979">
    <property type="entry name" value="RBD_domain_sf"/>
</dbReference>